<dbReference type="Proteomes" id="UP000030693">
    <property type="component" value="Unassembled WGS sequence"/>
</dbReference>
<dbReference type="AlphaFoldDB" id="A0A058YZT1"/>
<feature type="chain" id="PRO_5001566098" evidence="1">
    <location>
        <begin position="20"/>
        <end position="264"/>
    </location>
</feature>
<evidence type="ECO:0000313" key="3">
    <source>
        <dbReference type="Proteomes" id="UP000030693"/>
    </source>
</evidence>
<name>A0A058YZT1_FONAL</name>
<proteinExistence type="predicted"/>
<keyword evidence="3" id="KW-1185">Reference proteome</keyword>
<reference evidence="2" key="1">
    <citation type="submission" date="2013-04" db="EMBL/GenBank/DDBJ databases">
        <title>The Genome Sequence of Fonticula alba ATCC 38817.</title>
        <authorList>
            <consortium name="The Broad Institute Genomics Platform"/>
            <person name="Russ C."/>
            <person name="Cuomo C."/>
            <person name="Burger G."/>
            <person name="Gray M.W."/>
            <person name="Holland P.W.H."/>
            <person name="King N."/>
            <person name="Lang F.B.F."/>
            <person name="Roger A.J."/>
            <person name="Ruiz-Trillo I."/>
            <person name="Brown M."/>
            <person name="Walker B."/>
            <person name="Young S."/>
            <person name="Zeng Q."/>
            <person name="Gargeya S."/>
            <person name="Fitzgerald M."/>
            <person name="Haas B."/>
            <person name="Abouelleil A."/>
            <person name="Allen A.W."/>
            <person name="Alvarado L."/>
            <person name="Arachchi H.M."/>
            <person name="Berlin A.M."/>
            <person name="Chapman S.B."/>
            <person name="Gainer-Dewar J."/>
            <person name="Goldberg J."/>
            <person name="Griggs A."/>
            <person name="Gujja S."/>
            <person name="Hansen M."/>
            <person name="Howarth C."/>
            <person name="Imamovic A."/>
            <person name="Ireland A."/>
            <person name="Larimer J."/>
            <person name="McCowan C."/>
            <person name="Murphy C."/>
            <person name="Pearson M."/>
            <person name="Poon T.W."/>
            <person name="Priest M."/>
            <person name="Roberts A."/>
            <person name="Saif S."/>
            <person name="Shea T."/>
            <person name="Sisk P."/>
            <person name="Sykes S."/>
            <person name="Wortman J."/>
            <person name="Nusbaum C."/>
            <person name="Birren B."/>
        </authorList>
    </citation>
    <scope>NUCLEOTIDE SEQUENCE [LARGE SCALE GENOMIC DNA]</scope>
    <source>
        <strain evidence="2">ATCC 38817</strain>
    </source>
</reference>
<evidence type="ECO:0000313" key="2">
    <source>
        <dbReference type="EMBL" id="KCV67465.1"/>
    </source>
</evidence>
<feature type="signal peptide" evidence="1">
    <location>
        <begin position="1"/>
        <end position="19"/>
    </location>
</feature>
<dbReference type="RefSeq" id="XP_009498141.1">
    <property type="nucleotide sequence ID" value="XM_009499866.1"/>
</dbReference>
<evidence type="ECO:0000256" key="1">
    <source>
        <dbReference type="SAM" id="SignalP"/>
    </source>
</evidence>
<keyword evidence="1" id="KW-0732">Signal</keyword>
<gene>
    <name evidence="2" type="ORF">H696_06104</name>
</gene>
<dbReference type="GeneID" id="20530829"/>
<protein>
    <submittedName>
        <fullName evidence="2">Uncharacterized protein</fullName>
    </submittedName>
</protein>
<sequence>MLKASFLLAFLALLAVASGAPVADSLVVPRVGLAGVQKPGHYSTKTLKALANATLNPCEYELLSFQRSIEDMDNACSVWALEKAASLGKCNVESANTHLGKTVDITRAHEDCAQVIKSHKAWCRETQPDSEAANYDLSEFECPTRYQTSPNNKSFPRKGCDNVGLGKIYASIEKHCEPGDFLGVTLDSLCFNKKCASALGDLYVCARDRFAAVSDFCVMTSHTYSFEVFCPTSSPGYKIISALDCSKVDYVYNPDKDYAPVREN</sequence>
<dbReference type="EMBL" id="KB932218">
    <property type="protein sequence ID" value="KCV67465.1"/>
    <property type="molecule type" value="Genomic_DNA"/>
</dbReference>
<accession>A0A058YZT1</accession>
<organism evidence="2">
    <name type="scientific">Fonticula alba</name>
    <name type="common">Slime mold</name>
    <dbReference type="NCBI Taxonomy" id="691883"/>
    <lineage>
        <taxon>Eukaryota</taxon>
        <taxon>Rotosphaerida</taxon>
        <taxon>Fonticulaceae</taxon>
        <taxon>Fonticula</taxon>
    </lineage>
</organism>